<keyword evidence="2" id="KW-0217">Developmental protein</keyword>
<feature type="region of interest" description="Disordered" evidence="8">
    <location>
        <begin position="160"/>
        <end position="192"/>
    </location>
</feature>
<comment type="subcellular location">
    <subcellularLocation>
        <location evidence="1 6 7">Nucleus</location>
    </subcellularLocation>
</comment>
<dbReference type="STRING" id="102285.A0A0R3T4L7"/>
<dbReference type="CDD" id="cd00086">
    <property type="entry name" value="homeodomain"/>
    <property type="match status" value="1"/>
</dbReference>
<dbReference type="InterPro" id="IPR009057">
    <property type="entry name" value="Homeodomain-like_sf"/>
</dbReference>
<evidence type="ECO:0000256" key="5">
    <source>
        <dbReference type="ARBA" id="ARBA00023242"/>
    </source>
</evidence>
<dbReference type="GO" id="GO:0005634">
    <property type="term" value="C:nucleus"/>
    <property type="evidence" value="ECO:0007669"/>
    <property type="project" value="UniProtKB-SubCell"/>
</dbReference>
<sequence>MNRYNTLSTMQSESHITYATGFPTSNPIASSEWNVAASSPSAANGQRRRRTPHSRKQIEILEAKFQEIKYIERHLVEELSKKTGLNPSKVKVWFQNRRAKERKKWKMGISGDHGAPSMPEFTNTCSANVCSNNEVNWHYQTSTYSFYHNPTIHGPLPQQPLGGNHMANENGISDTTFTSYQEPSSYPPPYTHSNANPSACPYNSYYSPNDHTMYPNSFPTQNNHTPYYQPYQGQNLYLN</sequence>
<reference evidence="12" key="1">
    <citation type="submission" date="2017-02" db="UniProtKB">
        <authorList>
            <consortium name="WormBaseParasite"/>
        </authorList>
    </citation>
    <scope>IDENTIFICATION</scope>
</reference>
<dbReference type="PROSITE" id="PS00027">
    <property type="entry name" value="HOMEOBOX_1"/>
    <property type="match status" value="1"/>
</dbReference>
<dbReference type="GO" id="GO:0000978">
    <property type="term" value="F:RNA polymerase II cis-regulatory region sequence-specific DNA binding"/>
    <property type="evidence" value="ECO:0007669"/>
    <property type="project" value="TreeGrafter"/>
</dbReference>
<dbReference type="InterPro" id="IPR017970">
    <property type="entry name" value="Homeobox_CS"/>
</dbReference>
<dbReference type="PANTHER" id="PTHR45793">
    <property type="entry name" value="HOMEOBOX PROTEIN"/>
    <property type="match status" value="1"/>
</dbReference>
<dbReference type="EMBL" id="UZAE01000889">
    <property type="protein sequence ID" value="VDN97863.1"/>
    <property type="molecule type" value="Genomic_DNA"/>
</dbReference>
<reference evidence="10 11" key="2">
    <citation type="submission" date="2018-11" db="EMBL/GenBank/DDBJ databases">
        <authorList>
            <consortium name="Pathogen Informatics"/>
        </authorList>
    </citation>
    <scope>NUCLEOTIDE SEQUENCE [LARGE SCALE GENOMIC DNA]</scope>
</reference>
<dbReference type="InterPro" id="IPR001356">
    <property type="entry name" value="HD"/>
</dbReference>
<protein>
    <submittedName>
        <fullName evidence="12">Homeobox domain-containing protein</fullName>
    </submittedName>
</protein>
<evidence type="ECO:0000256" key="6">
    <source>
        <dbReference type="PROSITE-ProRule" id="PRU00108"/>
    </source>
</evidence>
<keyword evidence="11" id="KW-1185">Reference proteome</keyword>
<evidence type="ECO:0000256" key="7">
    <source>
        <dbReference type="RuleBase" id="RU000682"/>
    </source>
</evidence>
<dbReference type="SMART" id="SM00389">
    <property type="entry name" value="HOX"/>
    <property type="match status" value="1"/>
</dbReference>
<feature type="region of interest" description="Disordered" evidence="8">
    <location>
        <begin position="216"/>
        <end position="239"/>
    </location>
</feature>
<dbReference type="AlphaFoldDB" id="A0A0R3T4L7"/>
<evidence type="ECO:0000313" key="10">
    <source>
        <dbReference type="EMBL" id="VDN97863.1"/>
    </source>
</evidence>
<dbReference type="Pfam" id="PF00046">
    <property type="entry name" value="Homeodomain"/>
    <property type="match status" value="1"/>
</dbReference>
<evidence type="ECO:0000256" key="1">
    <source>
        <dbReference type="ARBA" id="ARBA00004123"/>
    </source>
</evidence>
<dbReference type="GO" id="GO:0000981">
    <property type="term" value="F:DNA-binding transcription factor activity, RNA polymerase II-specific"/>
    <property type="evidence" value="ECO:0007669"/>
    <property type="project" value="InterPro"/>
</dbReference>
<feature type="domain" description="Homeobox" evidence="9">
    <location>
        <begin position="44"/>
        <end position="104"/>
    </location>
</feature>
<gene>
    <name evidence="10" type="ORF">HNAJ_LOCUS2004</name>
</gene>
<feature type="compositionally biased region" description="Polar residues" evidence="8">
    <location>
        <begin position="170"/>
        <end position="182"/>
    </location>
</feature>
<dbReference type="WBParaSite" id="HNAJ_0000200501-mRNA-1">
    <property type="protein sequence ID" value="HNAJ_0000200501-mRNA-1"/>
    <property type="gene ID" value="HNAJ_0000200501"/>
</dbReference>
<organism evidence="12">
    <name type="scientific">Rodentolepis nana</name>
    <name type="common">Dwarf tapeworm</name>
    <name type="synonym">Hymenolepis nana</name>
    <dbReference type="NCBI Taxonomy" id="102285"/>
    <lineage>
        <taxon>Eukaryota</taxon>
        <taxon>Metazoa</taxon>
        <taxon>Spiralia</taxon>
        <taxon>Lophotrochozoa</taxon>
        <taxon>Platyhelminthes</taxon>
        <taxon>Cestoda</taxon>
        <taxon>Eucestoda</taxon>
        <taxon>Cyclophyllidea</taxon>
        <taxon>Hymenolepididae</taxon>
        <taxon>Rodentolepis</taxon>
    </lineage>
</organism>
<accession>A0A0R3T4L7</accession>
<dbReference type="Proteomes" id="UP000278807">
    <property type="component" value="Unassembled WGS sequence"/>
</dbReference>
<evidence type="ECO:0000256" key="8">
    <source>
        <dbReference type="SAM" id="MobiDB-lite"/>
    </source>
</evidence>
<proteinExistence type="predicted"/>
<dbReference type="Gene3D" id="1.10.10.60">
    <property type="entry name" value="Homeodomain-like"/>
    <property type="match status" value="1"/>
</dbReference>
<dbReference type="PANTHER" id="PTHR45793:SF5">
    <property type="entry name" value="HOMEOTIC PROTEIN OCELLILESS"/>
    <property type="match status" value="1"/>
</dbReference>
<evidence type="ECO:0000256" key="3">
    <source>
        <dbReference type="ARBA" id="ARBA00023125"/>
    </source>
</evidence>
<evidence type="ECO:0000313" key="11">
    <source>
        <dbReference type="Proteomes" id="UP000278807"/>
    </source>
</evidence>
<evidence type="ECO:0000259" key="9">
    <source>
        <dbReference type="PROSITE" id="PS50071"/>
    </source>
</evidence>
<feature type="DNA-binding region" description="Homeobox" evidence="6">
    <location>
        <begin position="46"/>
        <end position="105"/>
    </location>
</feature>
<evidence type="ECO:0000313" key="12">
    <source>
        <dbReference type="WBParaSite" id="HNAJ_0000200501-mRNA-1"/>
    </source>
</evidence>
<keyword evidence="3 6" id="KW-0238">DNA-binding</keyword>
<keyword evidence="5 6" id="KW-0539">Nucleus</keyword>
<dbReference type="OrthoDB" id="6097457at2759"/>
<name>A0A0R3T4L7_RODNA</name>
<evidence type="ECO:0000256" key="4">
    <source>
        <dbReference type="ARBA" id="ARBA00023155"/>
    </source>
</evidence>
<dbReference type="PROSITE" id="PS50071">
    <property type="entry name" value="HOMEOBOX_2"/>
    <property type="match status" value="1"/>
</dbReference>
<dbReference type="SUPFAM" id="SSF46689">
    <property type="entry name" value="Homeodomain-like"/>
    <property type="match status" value="1"/>
</dbReference>
<evidence type="ECO:0000256" key="2">
    <source>
        <dbReference type="ARBA" id="ARBA00022473"/>
    </source>
</evidence>
<keyword evidence="4 6" id="KW-0371">Homeobox</keyword>